<dbReference type="Pfam" id="PF01527">
    <property type="entry name" value="HTH_Tnp_1"/>
    <property type="match status" value="1"/>
</dbReference>
<protein>
    <submittedName>
        <fullName evidence="3">Transposase</fullName>
    </submittedName>
</protein>
<dbReference type="InterPro" id="IPR036388">
    <property type="entry name" value="WH-like_DNA-bd_sf"/>
</dbReference>
<gene>
    <name evidence="3" type="ORF">ACFSKV_14700</name>
</gene>
<keyword evidence="1" id="KW-0175">Coiled coil</keyword>
<keyword evidence="4" id="KW-1185">Reference proteome</keyword>
<dbReference type="InterPro" id="IPR002514">
    <property type="entry name" value="Transposase_8"/>
</dbReference>
<evidence type="ECO:0000256" key="2">
    <source>
        <dbReference type="SAM" id="MobiDB-lite"/>
    </source>
</evidence>
<feature type="coiled-coil region" evidence="1">
    <location>
        <begin position="68"/>
        <end position="102"/>
    </location>
</feature>
<evidence type="ECO:0000256" key="1">
    <source>
        <dbReference type="SAM" id="Coils"/>
    </source>
</evidence>
<reference evidence="4" key="1">
    <citation type="journal article" date="2019" name="Int. J. Syst. Evol. Microbiol.">
        <title>The Global Catalogue of Microorganisms (GCM) 10K type strain sequencing project: providing services to taxonomists for standard genome sequencing and annotation.</title>
        <authorList>
            <consortium name="The Broad Institute Genomics Platform"/>
            <consortium name="The Broad Institute Genome Sequencing Center for Infectious Disease"/>
            <person name="Wu L."/>
            <person name="Ma J."/>
        </authorList>
    </citation>
    <scope>NUCLEOTIDE SEQUENCE [LARGE SCALE GENOMIC DNA]</scope>
    <source>
        <strain evidence="4">KCTC 19812</strain>
    </source>
</reference>
<accession>A0ABW5BBE4</accession>
<dbReference type="RefSeq" id="WP_380804312.1">
    <property type="nucleotide sequence ID" value="NZ_JBHUIV010000020.1"/>
</dbReference>
<comment type="caution">
    <text evidence="3">The sequence shown here is derived from an EMBL/GenBank/DDBJ whole genome shotgun (WGS) entry which is preliminary data.</text>
</comment>
<dbReference type="SUPFAM" id="SSF46689">
    <property type="entry name" value="Homeodomain-like"/>
    <property type="match status" value="1"/>
</dbReference>
<dbReference type="Gene3D" id="1.10.10.10">
    <property type="entry name" value="Winged helix-like DNA-binding domain superfamily/Winged helix DNA-binding domain"/>
    <property type="match status" value="1"/>
</dbReference>
<dbReference type="InterPro" id="IPR009057">
    <property type="entry name" value="Homeodomain-like_sf"/>
</dbReference>
<evidence type="ECO:0000313" key="3">
    <source>
        <dbReference type="EMBL" id="MFD2202824.1"/>
    </source>
</evidence>
<sequence>MKANLKSINKTRRFSDDFKKSIVSEFEKGNFSVLQLSRLHSIHFQTIYKWIYKFSTFNEKGYRIVEMEESTSKKLKDQEARIRELERALGQKQLKIDYLEKLIEVAGKDLGLDLKKNSGTQHSSGARKTGGK</sequence>
<proteinExistence type="predicted"/>
<organism evidence="3 4">
    <name type="scientific">Shivajiella indica</name>
    <dbReference type="NCBI Taxonomy" id="872115"/>
    <lineage>
        <taxon>Bacteria</taxon>
        <taxon>Pseudomonadati</taxon>
        <taxon>Bacteroidota</taxon>
        <taxon>Cytophagia</taxon>
        <taxon>Cytophagales</taxon>
        <taxon>Cyclobacteriaceae</taxon>
        <taxon>Shivajiella</taxon>
    </lineage>
</organism>
<evidence type="ECO:0000313" key="4">
    <source>
        <dbReference type="Proteomes" id="UP001597414"/>
    </source>
</evidence>
<dbReference type="Proteomes" id="UP001597414">
    <property type="component" value="Unassembled WGS sequence"/>
</dbReference>
<feature type="region of interest" description="Disordered" evidence="2">
    <location>
        <begin position="113"/>
        <end position="132"/>
    </location>
</feature>
<dbReference type="EMBL" id="JBHUIV010000020">
    <property type="protein sequence ID" value="MFD2202824.1"/>
    <property type="molecule type" value="Genomic_DNA"/>
</dbReference>
<name>A0ABW5BBE4_9BACT</name>
<feature type="compositionally biased region" description="Polar residues" evidence="2">
    <location>
        <begin position="117"/>
        <end position="126"/>
    </location>
</feature>